<sequence length="102" mass="11842">MKVYHVRYNRQCSHCAHQDSKHHFRIPPLLHVAISCYVLDSPSRGAQIQRAWRRQHVDPLLSTCGRLGLRDFFLFFYLEAHLQCSLSFLGLICTVIRGSFGL</sequence>
<gene>
    <name evidence="1" type="ORF">L211DRAFT_177259</name>
</gene>
<organism evidence="1 2">
    <name type="scientific">Terfezia boudieri ATCC MYA-4762</name>
    <dbReference type="NCBI Taxonomy" id="1051890"/>
    <lineage>
        <taxon>Eukaryota</taxon>
        <taxon>Fungi</taxon>
        <taxon>Dikarya</taxon>
        <taxon>Ascomycota</taxon>
        <taxon>Pezizomycotina</taxon>
        <taxon>Pezizomycetes</taxon>
        <taxon>Pezizales</taxon>
        <taxon>Pezizaceae</taxon>
        <taxon>Terfezia</taxon>
    </lineage>
</organism>
<dbReference type="AlphaFoldDB" id="A0A3N4LSB9"/>
<reference evidence="1 2" key="1">
    <citation type="journal article" date="2018" name="Nat. Ecol. Evol.">
        <title>Pezizomycetes genomes reveal the molecular basis of ectomycorrhizal truffle lifestyle.</title>
        <authorList>
            <person name="Murat C."/>
            <person name="Payen T."/>
            <person name="Noel B."/>
            <person name="Kuo A."/>
            <person name="Morin E."/>
            <person name="Chen J."/>
            <person name="Kohler A."/>
            <person name="Krizsan K."/>
            <person name="Balestrini R."/>
            <person name="Da Silva C."/>
            <person name="Montanini B."/>
            <person name="Hainaut M."/>
            <person name="Levati E."/>
            <person name="Barry K.W."/>
            <person name="Belfiori B."/>
            <person name="Cichocki N."/>
            <person name="Clum A."/>
            <person name="Dockter R.B."/>
            <person name="Fauchery L."/>
            <person name="Guy J."/>
            <person name="Iotti M."/>
            <person name="Le Tacon F."/>
            <person name="Lindquist E.A."/>
            <person name="Lipzen A."/>
            <person name="Malagnac F."/>
            <person name="Mello A."/>
            <person name="Molinier V."/>
            <person name="Miyauchi S."/>
            <person name="Poulain J."/>
            <person name="Riccioni C."/>
            <person name="Rubini A."/>
            <person name="Sitrit Y."/>
            <person name="Splivallo R."/>
            <person name="Traeger S."/>
            <person name="Wang M."/>
            <person name="Zifcakova L."/>
            <person name="Wipf D."/>
            <person name="Zambonelli A."/>
            <person name="Paolocci F."/>
            <person name="Nowrousian M."/>
            <person name="Ottonello S."/>
            <person name="Baldrian P."/>
            <person name="Spatafora J.W."/>
            <person name="Henrissat B."/>
            <person name="Nagy L.G."/>
            <person name="Aury J.M."/>
            <person name="Wincker P."/>
            <person name="Grigoriev I.V."/>
            <person name="Bonfante P."/>
            <person name="Martin F.M."/>
        </authorList>
    </citation>
    <scope>NUCLEOTIDE SEQUENCE [LARGE SCALE GENOMIC DNA]</scope>
    <source>
        <strain evidence="1 2">ATCC MYA-4762</strain>
    </source>
</reference>
<name>A0A3N4LSB9_9PEZI</name>
<protein>
    <submittedName>
        <fullName evidence="1">Uncharacterized protein</fullName>
    </submittedName>
</protein>
<accession>A0A3N4LSB9</accession>
<evidence type="ECO:0000313" key="2">
    <source>
        <dbReference type="Proteomes" id="UP000267821"/>
    </source>
</evidence>
<dbReference type="InParanoid" id="A0A3N4LSB9"/>
<dbReference type="Proteomes" id="UP000267821">
    <property type="component" value="Unassembled WGS sequence"/>
</dbReference>
<dbReference type="EMBL" id="ML121541">
    <property type="protein sequence ID" value="RPB24578.1"/>
    <property type="molecule type" value="Genomic_DNA"/>
</dbReference>
<keyword evidence="2" id="KW-1185">Reference proteome</keyword>
<evidence type="ECO:0000313" key="1">
    <source>
        <dbReference type="EMBL" id="RPB24578.1"/>
    </source>
</evidence>
<proteinExistence type="predicted"/>